<sequence length="19" mass="2319">MWTKRELYELHKVNACLAL</sequence>
<reference evidence="1" key="2">
    <citation type="journal article" date="2015" name="Fish Shellfish Immunol.">
        <title>Early steps in the European eel (Anguilla anguilla)-Vibrio vulnificus interaction in the gills: Role of the RtxA13 toxin.</title>
        <authorList>
            <person name="Callol A."/>
            <person name="Pajuelo D."/>
            <person name="Ebbesson L."/>
            <person name="Teles M."/>
            <person name="MacKenzie S."/>
            <person name="Amaro C."/>
        </authorList>
    </citation>
    <scope>NUCLEOTIDE SEQUENCE</scope>
</reference>
<name>A0A0E9Y2S4_ANGAN</name>
<organism evidence="1">
    <name type="scientific">Anguilla anguilla</name>
    <name type="common">European freshwater eel</name>
    <name type="synonym">Muraena anguilla</name>
    <dbReference type="NCBI Taxonomy" id="7936"/>
    <lineage>
        <taxon>Eukaryota</taxon>
        <taxon>Metazoa</taxon>
        <taxon>Chordata</taxon>
        <taxon>Craniata</taxon>
        <taxon>Vertebrata</taxon>
        <taxon>Euteleostomi</taxon>
        <taxon>Actinopterygii</taxon>
        <taxon>Neopterygii</taxon>
        <taxon>Teleostei</taxon>
        <taxon>Anguilliformes</taxon>
        <taxon>Anguillidae</taxon>
        <taxon>Anguilla</taxon>
    </lineage>
</organism>
<dbReference type="AlphaFoldDB" id="A0A0E9Y2S4"/>
<proteinExistence type="predicted"/>
<dbReference type="EMBL" id="GBXM01000059">
    <property type="protein sequence ID" value="JAI08519.1"/>
    <property type="molecule type" value="Transcribed_RNA"/>
</dbReference>
<reference evidence="1" key="1">
    <citation type="submission" date="2014-11" db="EMBL/GenBank/DDBJ databases">
        <authorList>
            <person name="Amaro Gonzalez C."/>
        </authorList>
    </citation>
    <scope>NUCLEOTIDE SEQUENCE</scope>
</reference>
<accession>A0A0E9Y2S4</accession>
<protein>
    <submittedName>
        <fullName evidence="1">Uncharacterized protein</fullName>
    </submittedName>
</protein>
<evidence type="ECO:0000313" key="1">
    <source>
        <dbReference type="EMBL" id="JAI08519.1"/>
    </source>
</evidence>